<reference evidence="2 3" key="1">
    <citation type="submission" date="2020-01" db="EMBL/GenBank/DDBJ databases">
        <title>Genomes of bacteria type strains.</title>
        <authorList>
            <person name="Chen J."/>
            <person name="Zhu S."/>
            <person name="Yang J."/>
        </authorList>
    </citation>
    <scope>NUCLEOTIDE SEQUENCE [LARGE SCALE GENOMIC DNA]</scope>
    <source>
        <strain evidence="2 3">DSM 16655</strain>
    </source>
</reference>
<protein>
    <recommendedName>
        <fullName evidence="4">DUF374 domain-containing protein</fullName>
    </recommendedName>
</protein>
<evidence type="ECO:0000256" key="1">
    <source>
        <dbReference type="SAM" id="Phobius"/>
    </source>
</evidence>
<evidence type="ECO:0000313" key="2">
    <source>
        <dbReference type="EMBL" id="MCO6406958.1"/>
    </source>
</evidence>
<gene>
    <name evidence="2" type="ORF">GTW23_02130</name>
</gene>
<name>A0ABT1CLY8_9HYPH</name>
<comment type="caution">
    <text evidence="2">The sequence shown here is derived from an EMBL/GenBank/DDBJ whole genome shotgun (WGS) entry which is preliminary data.</text>
</comment>
<evidence type="ECO:0008006" key="4">
    <source>
        <dbReference type="Google" id="ProtNLM"/>
    </source>
</evidence>
<organism evidence="2 3">
    <name type="scientific">Hoeflea alexandrii</name>
    <dbReference type="NCBI Taxonomy" id="288436"/>
    <lineage>
        <taxon>Bacteria</taxon>
        <taxon>Pseudomonadati</taxon>
        <taxon>Pseudomonadota</taxon>
        <taxon>Alphaproteobacteria</taxon>
        <taxon>Hyphomicrobiales</taxon>
        <taxon>Rhizobiaceae</taxon>
        <taxon>Hoeflea</taxon>
    </lineage>
</organism>
<keyword evidence="3" id="KW-1185">Reference proteome</keyword>
<sequence>MGERWRQIATAMAVGLVAGVMVAILRVWSATLRKQTSQLERLDRYMADGRQVLAVFWHGKYLPLFPLAKGKHAVVITIDSFRGRVIGEICKRFGYRPVLLPADVNAHGFPALVAQVKGHASLIALALDGPIGPLHRIRSGALTLSAVHGVVLAPIGVASSRKIVIRSRWDKQELPLPFSRVAVAVGDRIELDHKVDEGGAMPMEEIVRQAMDAVERQARELLPGMPHD</sequence>
<proteinExistence type="predicted"/>
<dbReference type="Proteomes" id="UP001320715">
    <property type="component" value="Unassembled WGS sequence"/>
</dbReference>
<evidence type="ECO:0000313" key="3">
    <source>
        <dbReference type="Proteomes" id="UP001320715"/>
    </source>
</evidence>
<dbReference type="RefSeq" id="WP_252914440.1">
    <property type="nucleotide sequence ID" value="NZ_JAAAML010000001.1"/>
</dbReference>
<keyword evidence="1" id="KW-1133">Transmembrane helix</keyword>
<accession>A0ABT1CLY8</accession>
<feature type="transmembrane region" description="Helical" evidence="1">
    <location>
        <begin position="6"/>
        <end position="28"/>
    </location>
</feature>
<keyword evidence="1" id="KW-0472">Membrane</keyword>
<dbReference type="EMBL" id="JAAAML010000001">
    <property type="protein sequence ID" value="MCO6406958.1"/>
    <property type="molecule type" value="Genomic_DNA"/>
</dbReference>
<keyword evidence="1" id="KW-0812">Transmembrane</keyword>